<evidence type="ECO:0000256" key="1">
    <source>
        <dbReference type="SAM" id="SignalP"/>
    </source>
</evidence>
<dbReference type="STRING" id="1781255.BH720_13200"/>
<feature type="chain" id="PRO_5009184318" description="Ice-binding protein C-terminal domain-containing protein" evidence="1">
    <location>
        <begin position="28"/>
        <end position="350"/>
    </location>
</feature>
<evidence type="ECO:0000259" key="2">
    <source>
        <dbReference type="Pfam" id="PF07589"/>
    </source>
</evidence>
<dbReference type="InterPro" id="IPR013424">
    <property type="entry name" value="Ice-binding_C"/>
</dbReference>
<dbReference type="OrthoDB" id="9814760at2"/>
<dbReference type="RefSeq" id="WP_069967678.1">
    <property type="nucleotide sequence ID" value="NZ_CM124774.1"/>
</dbReference>
<evidence type="ECO:0000313" key="3">
    <source>
        <dbReference type="EMBL" id="OEJ74730.1"/>
    </source>
</evidence>
<accession>A0A1E5QJ97</accession>
<feature type="signal peptide" evidence="1">
    <location>
        <begin position="1"/>
        <end position="27"/>
    </location>
</feature>
<dbReference type="Pfam" id="PF07224">
    <property type="entry name" value="Chlorophyllase"/>
    <property type="match status" value="1"/>
</dbReference>
<dbReference type="SUPFAM" id="SSF53474">
    <property type="entry name" value="alpha/beta-Hydrolases"/>
    <property type="match status" value="1"/>
</dbReference>
<keyword evidence="1" id="KW-0732">Signal</keyword>
<dbReference type="Gene3D" id="3.40.50.1820">
    <property type="entry name" value="alpha/beta hydrolase"/>
    <property type="match status" value="1"/>
</dbReference>
<gene>
    <name evidence="3" type="ORF">BH720_13200</name>
</gene>
<dbReference type="InterPro" id="IPR029058">
    <property type="entry name" value="AB_hydrolase_fold"/>
</dbReference>
<feature type="domain" description="Ice-binding protein C-terminal" evidence="2">
    <location>
        <begin position="323"/>
        <end position="345"/>
    </location>
</feature>
<dbReference type="PANTHER" id="PTHR33428:SF14">
    <property type="entry name" value="CARBOXYLESTERASE TYPE B DOMAIN-CONTAINING PROTEIN"/>
    <property type="match status" value="1"/>
</dbReference>
<proteinExistence type="predicted"/>
<comment type="caution">
    <text evidence="3">The sequence shown here is derived from an EMBL/GenBank/DDBJ whole genome shotgun (WGS) entry which is preliminary data.</text>
</comment>
<name>A0A1E5QJ97_9CYAN</name>
<dbReference type="Pfam" id="PF07589">
    <property type="entry name" value="PEP-CTERM"/>
    <property type="match status" value="1"/>
</dbReference>
<dbReference type="PANTHER" id="PTHR33428">
    <property type="entry name" value="CHLOROPHYLLASE-2, CHLOROPLASTIC"/>
    <property type="match status" value="1"/>
</dbReference>
<dbReference type="EMBL" id="MJGC01000062">
    <property type="protein sequence ID" value="OEJ74730.1"/>
    <property type="molecule type" value="Genomic_DNA"/>
</dbReference>
<organism evidence="3">
    <name type="scientific">Desertifilum tharense IPPAS B-1220</name>
    <dbReference type="NCBI Taxonomy" id="1781255"/>
    <lineage>
        <taxon>Bacteria</taxon>
        <taxon>Bacillati</taxon>
        <taxon>Cyanobacteriota</taxon>
        <taxon>Cyanophyceae</taxon>
        <taxon>Desertifilales</taxon>
        <taxon>Desertifilaceae</taxon>
        <taxon>Desertifilum</taxon>
    </lineage>
</organism>
<sequence length="350" mass="37657">MKLGTRKQSLAMTLGATLLALGTNLTACTARFNSNSLFEVNRYTTTLSVSEDSADIYFPIVSPSANAQFPIVLMLQGAFVDKADYANYASQVASYGFVVVVPNRLRTTLNPAGEEATGLIAEQQQVHEVLSDMVAENAKINSPIKGLVDTQSLGLLGHSLGALVAISATQEELCLPAICTAGYVKPPELKASITYAGAFGDSQTQTFFPIQNGDTPIGLIAGSLDGVGSPNNTQQTYNQVQNPPKVFIQVEGANHYSITNEDNLEREPNRPTLEQAVATETIARWSGLFLRAHLLNDRDALDYVYHTGDALDSNVSVISQKPPIPEPSAGLTLLAVGVMGVGWRRYRNFY</sequence>
<dbReference type="InterPro" id="IPR017395">
    <property type="entry name" value="Chlorophyllase-like"/>
</dbReference>
<reference evidence="3" key="1">
    <citation type="submission" date="2016-09" db="EMBL/GenBank/DDBJ databases">
        <title>Draft genome of thermotolerant cyanobacterium Desertifilum sp. strain IPPAS B-1220.</title>
        <authorList>
            <person name="Sinetova M.A."/>
            <person name="Bolakhan K."/>
            <person name="Zayadan B.K."/>
            <person name="Mironov K.S."/>
            <person name="Ustinova V."/>
            <person name="Kupriyanova E.V."/>
            <person name="Sidorov R.A."/>
            <person name="Skrypnik A.N."/>
            <person name="Gogoleva N.E."/>
            <person name="Gogolev Y.V."/>
            <person name="Los D.A."/>
        </authorList>
    </citation>
    <scope>NUCLEOTIDE SEQUENCE [LARGE SCALE GENOMIC DNA]</scope>
    <source>
        <strain evidence="3">IPPAS B-1220</strain>
    </source>
</reference>
<dbReference type="AlphaFoldDB" id="A0A1E5QJ97"/>
<protein>
    <recommendedName>
        <fullName evidence="2">Ice-binding protein C-terminal domain-containing protein</fullName>
    </recommendedName>
</protein>